<dbReference type="EMBL" id="JAVAIL010000001">
    <property type="protein sequence ID" value="MDP4538997.1"/>
    <property type="molecule type" value="Genomic_DNA"/>
</dbReference>
<sequence>MSDPIRIALVGATGLIGREVIRAAIGREDVRLAAVARREMPLPKGARMELFVADPEHWGEVFEALRPQALICALGTTWKQAGEDEAAFRAVDEGLVLDTARAAHQHGVARMVAVSSVGADPFARNFYFKVKGEVERELGRIGFHRLDVLRPGLLRGARGGDRRQAERLGIALSPLFNLALHGRYRRYRAIDASEVARAALALARKSTRAKLVHEHDALRREARSLPMPDATGTKND</sequence>
<dbReference type="InterPro" id="IPR036291">
    <property type="entry name" value="NAD(P)-bd_dom_sf"/>
</dbReference>
<evidence type="ECO:0000313" key="3">
    <source>
        <dbReference type="EMBL" id="MDP4538997.1"/>
    </source>
</evidence>
<accession>A0ABT9H6Q5</accession>
<name>A0ABT9H6Q5_9SPHN</name>
<dbReference type="Proteomes" id="UP001235664">
    <property type="component" value="Unassembled WGS sequence"/>
</dbReference>
<protein>
    <submittedName>
        <fullName evidence="3">NAD(P)H-binding protein</fullName>
    </submittedName>
</protein>
<dbReference type="RefSeq" id="WP_305929099.1">
    <property type="nucleotide sequence ID" value="NZ_JAVAIL010000001.1"/>
</dbReference>
<feature type="domain" description="NAD(P)-binding" evidence="2">
    <location>
        <begin position="11"/>
        <end position="125"/>
    </location>
</feature>
<gene>
    <name evidence="3" type="ORF">Q9K01_05085</name>
</gene>
<keyword evidence="4" id="KW-1185">Reference proteome</keyword>
<evidence type="ECO:0000313" key="4">
    <source>
        <dbReference type="Proteomes" id="UP001235664"/>
    </source>
</evidence>
<dbReference type="PANTHER" id="PTHR14097:SF7">
    <property type="entry name" value="OXIDOREDUCTASE HTATIP2"/>
    <property type="match status" value="1"/>
</dbReference>
<dbReference type="Gene3D" id="3.40.50.720">
    <property type="entry name" value="NAD(P)-binding Rossmann-like Domain"/>
    <property type="match status" value="1"/>
</dbReference>
<dbReference type="PANTHER" id="PTHR14097">
    <property type="entry name" value="OXIDOREDUCTASE HTATIP2"/>
    <property type="match status" value="1"/>
</dbReference>
<reference evidence="3 4" key="1">
    <citation type="submission" date="2023-08" db="EMBL/GenBank/DDBJ databases">
        <title>genomic of DY56.</title>
        <authorList>
            <person name="Wang Y."/>
        </authorList>
    </citation>
    <scope>NUCLEOTIDE SEQUENCE [LARGE SCALE GENOMIC DNA]</scope>
    <source>
        <strain evidence="3 4">DY56-A-20</strain>
    </source>
</reference>
<evidence type="ECO:0000256" key="1">
    <source>
        <dbReference type="SAM" id="MobiDB-lite"/>
    </source>
</evidence>
<evidence type="ECO:0000259" key="2">
    <source>
        <dbReference type="Pfam" id="PF13460"/>
    </source>
</evidence>
<dbReference type="Pfam" id="PF13460">
    <property type="entry name" value="NAD_binding_10"/>
    <property type="match status" value="1"/>
</dbReference>
<organism evidence="3 4">
    <name type="scientific">Qipengyuania benthica</name>
    <dbReference type="NCBI Taxonomy" id="3067651"/>
    <lineage>
        <taxon>Bacteria</taxon>
        <taxon>Pseudomonadati</taxon>
        <taxon>Pseudomonadota</taxon>
        <taxon>Alphaproteobacteria</taxon>
        <taxon>Sphingomonadales</taxon>
        <taxon>Erythrobacteraceae</taxon>
        <taxon>Qipengyuania</taxon>
    </lineage>
</organism>
<dbReference type="SUPFAM" id="SSF51735">
    <property type="entry name" value="NAD(P)-binding Rossmann-fold domains"/>
    <property type="match status" value="1"/>
</dbReference>
<comment type="caution">
    <text evidence="3">The sequence shown here is derived from an EMBL/GenBank/DDBJ whole genome shotgun (WGS) entry which is preliminary data.</text>
</comment>
<feature type="region of interest" description="Disordered" evidence="1">
    <location>
        <begin position="215"/>
        <end position="236"/>
    </location>
</feature>
<dbReference type="InterPro" id="IPR016040">
    <property type="entry name" value="NAD(P)-bd_dom"/>
</dbReference>
<proteinExistence type="predicted"/>